<dbReference type="InterPro" id="IPR036380">
    <property type="entry name" value="Isochorismatase-like_sf"/>
</dbReference>
<dbReference type="EMBL" id="BAABDD010000006">
    <property type="protein sequence ID" value="GAA3737738.1"/>
    <property type="molecule type" value="Genomic_DNA"/>
</dbReference>
<dbReference type="Pfam" id="PF00857">
    <property type="entry name" value="Isochorismatase"/>
    <property type="match status" value="1"/>
</dbReference>
<proteinExistence type="predicted"/>
<organism evidence="3 4">
    <name type="scientific">Salinactinospora qingdaonensis</name>
    <dbReference type="NCBI Taxonomy" id="702744"/>
    <lineage>
        <taxon>Bacteria</taxon>
        <taxon>Bacillati</taxon>
        <taxon>Actinomycetota</taxon>
        <taxon>Actinomycetes</taxon>
        <taxon>Streptosporangiales</taxon>
        <taxon>Nocardiopsidaceae</taxon>
        <taxon>Salinactinospora</taxon>
    </lineage>
</organism>
<keyword evidence="4" id="KW-1185">Reference proteome</keyword>
<dbReference type="Gene3D" id="3.40.50.850">
    <property type="entry name" value="Isochorismatase-like"/>
    <property type="match status" value="1"/>
</dbReference>
<dbReference type="InterPro" id="IPR000868">
    <property type="entry name" value="Isochorismatase-like_dom"/>
</dbReference>
<evidence type="ECO:0000313" key="4">
    <source>
        <dbReference type="Proteomes" id="UP001500908"/>
    </source>
</evidence>
<comment type="caution">
    <text evidence="3">The sequence shown here is derived from an EMBL/GenBank/DDBJ whole genome shotgun (WGS) entry which is preliminary data.</text>
</comment>
<dbReference type="Proteomes" id="UP001500908">
    <property type="component" value="Unassembled WGS sequence"/>
</dbReference>
<evidence type="ECO:0000256" key="1">
    <source>
        <dbReference type="ARBA" id="ARBA00022801"/>
    </source>
</evidence>
<evidence type="ECO:0000259" key="2">
    <source>
        <dbReference type="Pfam" id="PF00857"/>
    </source>
</evidence>
<gene>
    <name evidence="3" type="ORF">GCM10022402_17110</name>
</gene>
<dbReference type="SUPFAM" id="SSF52499">
    <property type="entry name" value="Isochorismatase-like hydrolases"/>
    <property type="match status" value="1"/>
</dbReference>
<protein>
    <submittedName>
        <fullName evidence="3">N-carbamoylsarcosine amidohydrolase</fullName>
    </submittedName>
</protein>
<keyword evidence="1" id="KW-0378">Hydrolase</keyword>
<dbReference type="PRINTS" id="PR01398">
    <property type="entry name" value="ISCHRISMTASE"/>
</dbReference>
<feature type="domain" description="Isochorismatase-like" evidence="2">
    <location>
        <begin position="29"/>
        <end position="204"/>
    </location>
</feature>
<dbReference type="PANTHER" id="PTHR43540">
    <property type="entry name" value="PEROXYUREIDOACRYLATE/UREIDOACRYLATE AMIDOHYDROLASE-RELATED"/>
    <property type="match status" value="1"/>
</dbReference>
<name>A0ABP7FHE5_9ACTN</name>
<dbReference type="InterPro" id="IPR050272">
    <property type="entry name" value="Isochorismatase-like_hydrls"/>
</dbReference>
<evidence type="ECO:0000313" key="3">
    <source>
        <dbReference type="EMBL" id="GAA3737738.1"/>
    </source>
</evidence>
<dbReference type="InterPro" id="IPR016291">
    <property type="entry name" value="Isochorismatase"/>
</dbReference>
<dbReference type="PANTHER" id="PTHR43540:SF1">
    <property type="entry name" value="ISOCHORISMATASE HYDROLASE"/>
    <property type="match status" value="1"/>
</dbReference>
<sequence>MADHPSGALAADYERAGFGGEIGMGRAPALLVVDLVRAYLDPDCSLYAGVEHIVEPVTHLADAARHAGVPVVFTYVHYRAGGADGGWFYRKVPALRLFEAGSPWGDPPAELAPQPTDLTVTKQYPSAFAGTSLAAVLTSLGVDSVVVTGVSTSGCVRATVVDAISLGLRPIVVSDAVGDRDPGPHEANLFDMRTKYADLRTSEQLLATWRAESSE</sequence>
<reference evidence="4" key="1">
    <citation type="journal article" date="2019" name="Int. J. Syst. Evol. Microbiol.">
        <title>The Global Catalogue of Microorganisms (GCM) 10K type strain sequencing project: providing services to taxonomists for standard genome sequencing and annotation.</title>
        <authorList>
            <consortium name="The Broad Institute Genomics Platform"/>
            <consortium name="The Broad Institute Genome Sequencing Center for Infectious Disease"/>
            <person name="Wu L."/>
            <person name="Ma J."/>
        </authorList>
    </citation>
    <scope>NUCLEOTIDE SEQUENCE [LARGE SCALE GENOMIC DNA]</scope>
    <source>
        <strain evidence="4">JCM 17137</strain>
    </source>
</reference>
<dbReference type="RefSeq" id="WP_344969291.1">
    <property type="nucleotide sequence ID" value="NZ_BAABDD010000006.1"/>
</dbReference>
<accession>A0ABP7FHE5</accession>